<dbReference type="GO" id="GO:0003824">
    <property type="term" value="F:catalytic activity"/>
    <property type="evidence" value="ECO:0007669"/>
    <property type="project" value="InterPro"/>
</dbReference>
<gene>
    <name evidence="2" type="ORF">KTA_04430</name>
    <name evidence="3" type="ORF">KTA_04460</name>
</gene>
<dbReference type="Gene3D" id="3.40.50.1950">
    <property type="entry name" value="Flavin prenyltransferase-like"/>
    <property type="match status" value="1"/>
</dbReference>
<name>A0A455T4C0_9CHLR</name>
<dbReference type="InterPro" id="IPR003382">
    <property type="entry name" value="Flavoprotein"/>
</dbReference>
<dbReference type="SUPFAM" id="SSF52507">
    <property type="entry name" value="Homo-oligomeric flavin-containing Cys decarboxylases, HFCD"/>
    <property type="match status" value="1"/>
</dbReference>
<evidence type="ECO:0000259" key="1">
    <source>
        <dbReference type="Pfam" id="PF02441"/>
    </source>
</evidence>
<reference evidence="2" key="1">
    <citation type="submission" date="2018-12" db="EMBL/GenBank/DDBJ databases">
        <title>Novel natural products biosynthetic potential of the class Ktedonobacteria.</title>
        <authorList>
            <person name="Zheng Y."/>
            <person name="Saitou A."/>
            <person name="Wang C.M."/>
            <person name="Toyoda A."/>
            <person name="Minakuchi Y."/>
            <person name="Sekiguchi Y."/>
            <person name="Ueda K."/>
            <person name="Takano H."/>
            <person name="Sakai Y."/>
            <person name="Yokota A."/>
            <person name="Yabe S."/>
        </authorList>
    </citation>
    <scope>NUCLEOTIDE SEQUENCE</scope>
    <source>
        <strain evidence="2">A3-2</strain>
    </source>
</reference>
<feature type="domain" description="Flavoprotein" evidence="1">
    <location>
        <begin position="8"/>
        <end position="102"/>
    </location>
</feature>
<sequence>MDAQQRGVLYIISCASGAAEHVADLVRAAQAEGWTVCVIVTPQAVKFVHRPLLEQLTGYPVRSEYKHPDEPDVLPRADAIVVFPATFNTINKWALGISDTLALGILCEYTGLHIPIVAVPCVRTHSGLDTHPAFPQSLERLRSYGVAVLYEPETYPPKNEVPPSVILQRLDHLLAARNASSPSASSTQQ</sequence>
<dbReference type="EMBL" id="AP019377">
    <property type="protein sequence ID" value="BBH92244.1"/>
    <property type="molecule type" value="Genomic_DNA"/>
</dbReference>
<proteinExistence type="predicted"/>
<protein>
    <recommendedName>
        <fullName evidence="1">Flavoprotein domain-containing protein</fullName>
    </recommendedName>
</protein>
<dbReference type="Pfam" id="PF02441">
    <property type="entry name" value="Flavoprotein"/>
    <property type="match status" value="1"/>
</dbReference>
<evidence type="ECO:0000313" key="2">
    <source>
        <dbReference type="EMBL" id="BBH92244.1"/>
    </source>
</evidence>
<accession>A0A455T4C0</accession>
<dbReference type="EMBL" id="AP019377">
    <property type="protein sequence ID" value="BBH92247.1"/>
    <property type="molecule type" value="Genomic_DNA"/>
</dbReference>
<organism evidence="2">
    <name type="scientific">Thermogemmatispora argillosa</name>
    <dbReference type="NCBI Taxonomy" id="2045280"/>
    <lineage>
        <taxon>Bacteria</taxon>
        <taxon>Bacillati</taxon>
        <taxon>Chloroflexota</taxon>
        <taxon>Ktedonobacteria</taxon>
        <taxon>Thermogemmatisporales</taxon>
        <taxon>Thermogemmatisporaceae</taxon>
        <taxon>Thermogemmatispora</taxon>
    </lineage>
</organism>
<dbReference type="InterPro" id="IPR036551">
    <property type="entry name" value="Flavin_trans-like"/>
</dbReference>
<evidence type="ECO:0000313" key="3">
    <source>
        <dbReference type="EMBL" id="BBH92247.1"/>
    </source>
</evidence>
<dbReference type="AlphaFoldDB" id="A0A455T4C0"/>